<dbReference type="PANTHER" id="PTHR13693">
    <property type="entry name" value="CLASS II AMINOTRANSFERASE/8-AMINO-7-OXONONANOATE SYNTHASE"/>
    <property type="match status" value="1"/>
</dbReference>
<proteinExistence type="inferred from homology"/>
<dbReference type="AlphaFoldDB" id="A0A2W5KSR9"/>
<dbReference type="GO" id="GO:0016740">
    <property type="term" value="F:transferase activity"/>
    <property type="evidence" value="ECO:0007669"/>
    <property type="project" value="UniProtKB-KW"/>
</dbReference>
<dbReference type="InterPro" id="IPR015421">
    <property type="entry name" value="PyrdxlP-dep_Trfase_major"/>
</dbReference>
<dbReference type="EMBL" id="QFPN01000001">
    <property type="protein sequence ID" value="PZQ19179.1"/>
    <property type="molecule type" value="Genomic_DNA"/>
</dbReference>
<sequence length="434" mass="47053">MSILSKFSPLADRYARMRESGADPFSIKFDDVISSVEAVVNGRRTVLFGTNNYLGLTFDPHSVEKSVEAIRMHGTGTTGSRIANGSYKGHEELEAALADFYGARHCMVFSTGYQANLAMISTLVGQNDHLFLDADSHASIYDASRLGHAPVVRFRHNNPDDLAKRLNRLKDQPGDKLIVVEGIYSMLGDTAPLKEFVDVKREFGAYLLVDEAHSMGVLGENGRGLAEREGVEDDVDFVVGTFSKSLASVGGYCVSNLDGFEILRIAARPYMFTASLPPAIIASTTAALETLRAEPHRREKLHANANRFYNGLKSAGFQVGPEANPIVAVILDKVDVAVAFWKRLVDEGMYLNLALPPATPSHQAFLRSSVSAAHSFEHIDFAVELMTRVGREFGLLPDNVTPFPARAVSAERLSARAAKAPALRPAADVGAGMA</sequence>
<comment type="cofactor">
    <cofactor evidence="1 4">
        <name>pyridoxal 5'-phosphate</name>
        <dbReference type="ChEBI" id="CHEBI:597326"/>
    </cofactor>
</comment>
<accession>A0A2W5KSR9</accession>
<dbReference type="PANTHER" id="PTHR13693:SF3">
    <property type="entry name" value="LD36009P"/>
    <property type="match status" value="1"/>
</dbReference>
<reference evidence="6 7" key="1">
    <citation type="submission" date="2017-08" db="EMBL/GenBank/DDBJ databases">
        <title>Infants hospitalized years apart are colonized by the same room-sourced microbial strains.</title>
        <authorList>
            <person name="Brooks B."/>
            <person name="Olm M.R."/>
            <person name="Firek B.A."/>
            <person name="Baker R."/>
            <person name="Thomas B.C."/>
            <person name="Morowitz M.J."/>
            <person name="Banfield J.F."/>
        </authorList>
    </citation>
    <scope>NUCLEOTIDE SEQUENCE [LARGE SCALE GENOMIC DNA]</scope>
    <source>
        <strain evidence="6">S2_005_003_R2_43</strain>
    </source>
</reference>
<protein>
    <submittedName>
        <fullName evidence="6">8-amino-7-oxononanoate synthase</fullName>
    </submittedName>
</protein>
<dbReference type="GO" id="GO:0030170">
    <property type="term" value="F:pyridoxal phosphate binding"/>
    <property type="evidence" value="ECO:0007669"/>
    <property type="project" value="InterPro"/>
</dbReference>
<evidence type="ECO:0000256" key="1">
    <source>
        <dbReference type="ARBA" id="ARBA00001933"/>
    </source>
</evidence>
<dbReference type="NCBIfam" id="NF047599">
    <property type="entry name" value="SerpalmtaseBetaP"/>
    <property type="match status" value="1"/>
</dbReference>
<dbReference type="InterPro" id="IPR050087">
    <property type="entry name" value="AON_synthase_class-II"/>
</dbReference>
<evidence type="ECO:0000256" key="4">
    <source>
        <dbReference type="RuleBase" id="RU003693"/>
    </source>
</evidence>
<name>A0A2W5KSR9_ANCNO</name>
<evidence type="ECO:0000256" key="2">
    <source>
        <dbReference type="ARBA" id="ARBA00022679"/>
    </source>
</evidence>
<comment type="caution">
    <text evidence="6">The sequence shown here is derived from an EMBL/GenBank/DDBJ whole genome shotgun (WGS) entry which is preliminary data.</text>
</comment>
<keyword evidence="3 4" id="KW-0663">Pyridoxal phosphate</keyword>
<organism evidence="6 7">
    <name type="scientific">Ancylobacter novellus</name>
    <name type="common">Thiobacillus novellus</name>
    <dbReference type="NCBI Taxonomy" id="921"/>
    <lineage>
        <taxon>Bacteria</taxon>
        <taxon>Pseudomonadati</taxon>
        <taxon>Pseudomonadota</taxon>
        <taxon>Alphaproteobacteria</taxon>
        <taxon>Hyphomicrobiales</taxon>
        <taxon>Xanthobacteraceae</taxon>
        <taxon>Ancylobacter</taxon>
    </lineage>
</organism>
<evidence type="ECO:0000313" key="7">
    <source>
        <dbReference type="Proteomes" id="UP000249577"/>
    </source>
</evidence>
<dbReference type="InterPro" id="IPR015424">
    <property type="entry name" value="PyrdxlP-dep_Trfase"/>
</dbReference>
<keyword evidence="2" id="KW-0808">Transferase</keyword>
<dbReference type="Pfam" id="PF00155">
    <property type="entry name" value="Aminotran_1_2"/>
    <property type="match status" value="1"/>
</dbReference>
<dbReference type="Gene3D" id="3.40.640.10">
    <property type="entry name" value="Type I PLP-dependent aspartate aminotransferase-like (Major domain)"/>
    <property type="match status" value="1"/>
</dbReference>
<dbReference type="CDD" id="cd06454">
    <property type="entry name" value="KBL_like"/>
    <property type="match status" value="1"/>
</dbReference>
<dbReference type="Proteomes" id="UP000249577">
    <property type="component" value="Unassembled WGS sequence"/>
</dbReference>
<dbReference type="PROSITE" id="PS00599">
    <property type="entry name" value="AA_TRANSFER_CLASS_2"/>
    <property type="match status" value="1"/>
</dbReference>
<dbReference type="InterPro" id="IPR015422">
    <property type="entry name" value="PyrdxlP-dep_Trfase_small"/>
</dbReference>
<evidence type="ECO:0000313" key="6">
    <source>
        <dbReference type="EMBL" id="PZQ19179.1"/>
    </source>
</evidence>
<gene>
    <name evidence="6" type="ORF">DI565_02015</name>
</gene>
<evidence type="ECO:0000259" key="5">
    <source>
        <dbReference type="Pfam" id="PF00155"/>
    </source>
</evidence>
<dbReference type="Gene3D" id="3.90.1150.10">
    <property type="entry name" value="Aspartate Aminotransferase, domain 1"/>
    <property type="match status" value="1"/>
</dbReference>
<dbReference type="InterPro" id="IPR001917">
    <property type="entry name" value="Aminotrans_II_pyridoxalP_BS"/>
</dbReference>
<dbReference type="SUPFAM" id="SSF53383">
    <property type="entry name" value="PLP-dependent transferases"/>
    <property type="match status" value="1"/>
</dbReference>
<evidence type="ECO:0000256" key="3">
    <source>
        <dbReference type="ARBA" id="ARBA00022898"/>
    </source>
</evidence>
<comment type="similarity">
    <text evidence="4">Belongs to the class-II pyridoxal-phosphate-dependent aminotransferase family.</text>
</comment>
<dbReference type="InterPro" id="IPR004839">
    <property type="entry name" value="Aminotransferase_I/II_large"/>
</dbReference>
<feature type="domain" description="Aminotransferase class I/classII large" evidence="5">
    <location>
        <begin position="46"/>
        <end position="384"/>
    </location>
</feature>